<gene>
    <name evidence="7" type="ORF">C1I64_06385</name>
</gene>
<evidence type="ECO:0000256" key="4">
    <source>
        <dbReference type="PIRSR" id="PIRSR606710-1"/>
    </source>
</evidence>
<name>A0A3Q9UXV3_9MICO</name>
<evidence type="ECO:0000256" key="6">
    <source>
        <dbReference type="RuleBase" id="RU361187"/>
    </source>
</evidence>
<protein>
    <submittedName>
        <fullName evidence="7">Glycoside hydrolase family 43 protein</fullName>
    </submittedName>
</protein>
<feature type="active site" description="Proton acceptor" evidence="4">
    <location>
        <position position="12"/>
    </location>
</feature>
<sequence>MTALALPGFHPDPSICRMGEQYFLITSSFEYFPGVPIFTSTDLASWKQLGSVLDRPSQLDVRTGIENASGGIYAPTLRHHDGRFWMVTTNLHEIRDGHLIVHAEDPAGPWSEPVRTTGLLGIDPDLSWGEDGVCRLTWSDVVNGGISQAVVDPFTGEVLSEPTEIWRGTGGAHAEGPHVFSRGGRWYLVVAEGGTAHGHMVTIARADAPDGPYESNPANPILSHRSTTDPVQSTGHADLVELADGGWAIVHLGTRPRGSFPKWHTNGRETFLSGIDWVDDWPVVVEDRFAPAAATPDLDERFNGPSLHPRWIAPGAVPASFASTSAEGLRLLAGRAPQSPAAERLLAVRATEQTWTATVEGEGDLSLTVRIDDEHQAMVERVGGVVRARLVVGPLDQVLEEREDLGAQARLVARADPFGGQPGQRQGPDRIVLGAEGPEGFVELASFDGRYLSTEVAGGFTGRVIGVEALGADALVTRFTLSAA</sequence>
<dbReference type="GO" id="GO:0005975">
    <property type="term" value="P:carbohydrate metabolic process"/>
    <property type="evidence" value="ECO:0007669"/>
    <property type="project" value="InterPro"/>
</dbReference>
<dbReference type="InterPro" id="IPR006710">
    <property type="entry name" value="Glyco_hydro_43"/>
</dbReference>
<proteinExistence type="inferred from homology"/>
<organism evidence="7 8">
    <name type="scientific">Rathayibacter festucae DSM 15932</name>
    <dbReference type="NCBI Taxonomy" id="1328866"/>
    <lineage>
        <taxon>Bacteria</taxon>
        <taxon>Bacillati</taxon>
        <taxon>Actinomycetota</taxon>
        <taxon>Actinomycetes</taxon>
        <taxon>Micrococcales</taxon>
        <taxon>Microbacteriaceae</taxon>
        <taxon>Rathayibacter</taxon>
    </lineage>
</organism>
<dbReference type="PANTHER" id="PTHR42812">
    <property type="entry name" value="BETA-XYLOSIDASE"/>
    <property type="match status" value="1"/>
</dbReference>
<dbReference type="Proteomes" id="UP000285317">
    <property type="component" value="Chromosome"/>
</dbReference>
<dbReference type="Pfam" id="PF04616">
    <property type="entry name" value="Glyco_hydro_43"/>
    <property type="match status" value="1"/>
</dbReference>
<dbReference type="EMBL" id="CP028137">
    <property type="protein sequence ID" value="AZZ51708.1"/>
    <property type="molecule type" value="Genomic_DNA"/>
</dbReference>
<evidence type="ECO:0000256" key="2">
    <source>
        <dbReference type="ARBA" id="ARBA00022801"/>
    </source>
</evidence>
<dbReference type="Gene3D" id="2.115.10.20">
    <property type="entry name" value="Glycosyl hydrolase domain, family 43"/>
    <property type="match status" value="1"/>
</dbReference>
<dbReference type="InterPro" id="IPR051795">
    <property type="entry name" value="Glycosyl_Hydrlase_43"/>
</dbReference>
<feature type="site" description="Important for catalytic activity, responsible for pKa modulation of the active site Glu and correct orientation of both the proton donor and substrate" evidence="5">
    <location>
        <position position="123"/>
    </location>
</feature>
<keyword evidence="3 6" id="KW-0326">Glycosidase</keyword>
<keyword evidence="2 6" id="KW-0378">Hydrolase</keyword>
<dbReference type="CDD" id="cd18617">
    <property type="entry name" value="GH43_XynB-like"/>
    <property type="match status" value="1"/>
</dbReference>
<reference evidence="8" key="1">
    <citation type="submission" date="2018-03" db="EMBL/GenBank/DDBJ databases">
        <title>Bacteriophage NCPPB3778 and a type I-E CRISPR drive the evolution of the US Biological Select Agent, Rathayibacter toxicus.</title>
        <authorList>
            <person name="Davis E.W.II."/>
            <person name="Tabima J.F."/>
            <person name="Weisberg A.J."/>
            <person name="Dantas Lopes L."/>
            <person name="Wiseman M.S."/>
            <person name="Wiseman M.S."/>
            <person name="Pupko T."/>
            <person name="Belcher M.S."/>
            <person name="Sechler A.J."/>
            <person name="Tancos M.A."/>
            <person name="Schroeder B.K."/>
            <person name="Murray T.D."/>
            <person name="Luster D.G."/>
            <person name="Schneider W.L."/>
            <person name="Rogers E."/>
            <person name="Andreote F.D."/>
            <person name="Grunwald N.J."/>
            <person name="Putnam M.L."/>
            <person name="Chang J.H."/>
        </authorList>
    </citation>
    <scope>NUCLEOTIDE SEQUENCE [LARGE SCALE GENOMIC DNA]</scope>
    <source>
        <strain evidence="8">DSM 15932</strain>
    </source>
</reference>
<dbReference type="RefSeq" id="WP_127886606.1">
    <property type="nucleotide sequence ID" value="NZ_CP028137.1"/>
</dbReference>
<comment type="similarity">
    <text evidence="1 6">Belongs to the glycosyl hydrolase 43 family.</text>
</comment>
<evidence type="ECO:0000256" key="3">
    <source>
        <dbReference type="ARBA" id="ARBA00023295"/>
    </source>
</evidence>
<dbReference type="SUPFAM" id="SSF75005">
    <property type="entry name" value="Arabinanase/levansucrase/invertase"/>
    <property type="match status" value="1"/>
</dbReference>
<dbReference type="Gene3D" id="2.60.120.200">
    <property type="match status" value="1"/>
</dbReference>
<evidence type="ECO:0000256" key="1">
    <source>
        <dbReference type="ARBA" id="ARBA00009865"/>
    </source>
</evidence>
<evidence type="ECO:0000313" key="7">
    <source>
        <dbReference type="EMBL" id="AZZ51708.1"/>
    </source>
</evidence>
<dbReference type="AlphaFoldDB" id="A0A3Q9UXV3"/>
<evidence type="ECO:0000256" key="5">
    <source>
        <dbReference type="PIRSR" id="PIRSR606710-2"/>
    </source>
</evidence>
<dbReference type="GO" id="GO:0004553">
    <property type="term" value="F:hydrolase activity, hydrolyzing O-glycosyl compounds"/>
    <property type="evidence" value="ECO:0007669"/>
    <property type="project" value="InterPro"/>
</dbReference>
<dbReference type="KEGG" id="rfs:C1I64_06385"/>
<accession>A0A3Q9UXV3</accession>
<dbReference type="InterPro" id="IPR013320">
    <property type="entry name" value="ConA-like_dom_sf"/>
</dbReference>
<dbReference type="SUPFAM" id="SSF49899">
    <property type="entry name" value="Concanavalin A-like lectins/glucanases"/>
    <property type="match status" value="1"/>
</dbReference>
<dbReference type="InterPro" id="IPR023296">
    <property type="entry name" value="Glyco_hydro_beta-prop_sf"/>
</dbReference>
<dbReference type="PANTHER" id="PTHR42812:SF12">
    <property type="entry name" value="BETA-XYLOSIDASE-RELATED"/>
    <property type="match status" value="1"/>
</dbReference>
<evidence type="ECO:0000313" key="8">
    <source>
        <dbReference type="Proteomes" id="UP000285317"/>
    </source>
</evidence>
<feature type="active site" description="Proton donor" evidence="4">
    <location>
        <position position="175"/>
    </location>
</feature>